<dbReference type="EMBL" id="DXFX01000007">
    <property type="protein sequence ID" value="HIX06942.1"/>
    <property type="molecule type" value="Genomic_DNA"/>
</dbReference>
<dbReference type="GO" id="GO:0005829">
    <property type="term" value="C:cytosol"/>
    <property type="evidence" value="ECO:0007669"/>
    <property type="project" value="TreeGrafter"/>
</dbReference>
<feature type="domain" description="Alpha-D-phosphohexomutase alpha/beta/alpha" evidence="10">
    <location>
        <begin position="248"/>
        <end position="352"/>
    </location>
</feature>
<dbReference type="InterPro" id="IPR005844">
    <property type="entry name" value="A-D-PHexomutase_a/b/a-I"/>
</dbReference>
<dbReference type="Gene3D" id="3.40.120.10">
    <property type="entry name" value="Alpha-D-Glucose-1,6-Bisphosphate, subunit A, domain 3"/>
    <property type="match status" value="3"/>
</dbReference>
<keyword evidence="6" id="KW-0413">Isomerase</keyword>
<keyword evidence="3" id="KW-0597">Phosphoprotein</keyword>
<dbReference type="GO" id="GO:0006048">
    <property type="term" value="P:UDP-N-acetylglucosamine biosynthetic process"/>
    <property type="evidence" value="ECO:0007669"/>
    <property type="project" value="TreeGrafter"/>
</dbReference>
<feature type="domain" description="Alpha-D-phosphohexomutase alpha/beta/alpha" evidence="9">
    <location>
        <begin position="149"/>
        <end position="244"/>
    </location>
</feature>
<reference evidence="11" key="1">
    <citation type="journal article" date="2021" name="PeerJ">
        <title>Extensive microbial diversity within the chicken gut microbiome revealed by metagenomics and culture.</title>
        <authorList>
            <person name="Gilroy R."/>
            <person name="Ravi A."/>
            <person name="Getino M."/>
            <person name="Pursley I."/>
            <person name="Horton D.L."/>
            <person name="Alikhan N.F."/>
            <person name="Baker D."/>
            <person name="Gharbi K."/>
            <person name="Hall N."/>
            <person name="Watson M."/>
            <person name="Adriaenssens E.M."/>
            <person name="Foster-Nyarko E."/>
            <person name="Jarju S."/>
            <person name="Secka A."/>
            <person name="Antonio M."/>
            <person name="Oren A."/>
            <person name="Chaudhuri R.R."/>
            <person name="La Ragione R."/>
            <person name="Hildebrand F."/>
            <person name="Pallen M.J."/>
        </authorList>
    </citation>
    <scope>NUCLEOTIDE SEQUENCE</scope>
    <source>
        <strain evidence="11">811</strain>
    </source>
</reference>
<name>A0A9D2AFI1_9FIRM</name>
<dbReference type="InterPro" id="IPR005846">
    <property type="entry name" value="A-D-PHexomutase_a/b/a-III"/>
</dbReference>
<evidence type="ECO:0000313" key="11">
    <source>
        <dbReference type="EMBL" id="HIX06942.1"/>
    </source>
</evidence>
<accession>A0A9D2AFI1</accession>
<reference evidence="11" key="2">
    <citation type="submission" date="2021-04" db="EMBL/GenBank/DDBJ databases">
        <authorList>
            <person name="Gilroy R."/>
        </authorList>
    </citation>
    <scope>NUCLEOTIDE SEQUENCE</scope>
    <source>
        <strain evidence="11">811</strain>
    </source>
</reference>
<dbReference type="GO" id="GO:0046872">
    <property type="term" value="F:metal ion binding"/>
    <property type="evidence" value="ECO:0007669"/>
    <property type="project" value="UniProtKB-KW"/>
</dbReference>
<dbReference type="AlphaFoldDB" id="A0A9D2AFI1"/>
<evidence type="ECO:0000259" key="8">
    <source>
        <dbReference type="Pfam" id="PF02878"/>
    </source>
</evidence>
<feature type="domain" description="Alpha-D-phosphohexomutase alpha/beta/alpha" evidence="8">
    <location>
        <begin position="4"/>
        <end position="132"/>
    </location>
</feature>
<dbReference type="Pfam" id="PF02878">
    <property type="entry name" value="PGM_PMM_I"/>
    <property type="match status" value="1"/>
</dbReference>
<evidence type="ECO:0000259" key="10">
    <source>
        <dbReference type="Pfam" id="PF02880"/>
    </source>
</evidence>
<dbReference type="InterPro" id="IPR005845">
    <property type="entry name" value="A-D-PHexomutase_a/b/a-II"/>
</dbReference>
<protein>
    <recommendedName>
        <fullName evidence="13">Phosphoglucosamine mutase</fullName>
    </recommendedName>
</protein>
<evidence type="ECO:0000256" key="3">
    <source>
        <dbReference type="ARBA" id="ARBA00022553"/>
    </source>
</evidence>
<evidence type="ECO:0000259" key="7">
    <source>
        <dbReference type="Pfam" id="PF00408"/>
    </source>
</evidence>
<dbReference type="InterPro" id="IPR005843">
    <property type="entry name" value="A-D-PHexomutase_C"/>
</dbReference>
<comment type="cofactor">
    <cofactor evidence="1">
        <name>Mg(2+)</name>
        <dbReference type="ChEBI" id="CHEBI:18420"/>
    </cofactor>
</comment>
<dbReference type="InterPro" id="IPR036900">
    <property type="entry name" value="A-D-PHexomutase_C_sf"/>
</dbReference>
<evidence type="ECO:0000313" key="12">
    <source>
        <dbReference type="Proteomes" id="UP000824204"/>
    </source>
</evidence>
<sequence>MGAHFGTDGIRGVAGEQLTARTAFALGNALCRLHKRPLVLIGQDTRTSSDMLSLALAAGVTAGGGEAVLCGVLPTAAVAFFVRKRGAQFGAVVSASHNPPEFNGLKVFDGQGYKLAEESEARAEQYFDEYSFAPPLACGRAYRLKNRGAYLDFLVSCCDKPLAGRTFVLDCANGAAGAFAPRAFRALGAKVIALSCGRSGRDINVKCGALHPEQLAAAVLQQGADAGFCYDGDADRLIALDEKGVPVDGDKLLCILASDLKEKGRLPKDLAVGTSHTNTGAERWLEKRGISLARTDIGDKYVAACMRKSGAAVGAEQSGHVILSEYSTTGDGILTSLKIAEKLGEKPLSAWADIPLFPQYNVSVRVKDKVRVLGNEGVCEAIERARAGVDRLMVRASGTEPVVRIFAEAETLSAARRAADAVRREILRSEVE</sequence>
<evidence type="ECO:0008006" key="13">
    <source>
        <dbReference type="Google" id="ProtNLM"/>
    </source>
</evidence>
<comment type="similarity">
    <text evidence="2">Belongs to the phosphohexose mutase family.</text>
</comment>
<feature type="domain" description="Alpha-D-phosphohexomutase C-terminal" evidence="7">
    <location>
        <begin position="364"/>
        <end position="424"/>
    </location>
</feature>
<dbReference type="SUPFAM" id="SSF55957">
    <property type="entry name" value="Phosphoglucomutase, C-terminal domain"/>
    <property type="match status" value="1"/>
</dbReference>
<dbReference type="Proteomes" id="UP000824204">
    <property type="component" value="Unassembled WGS sequence"/>
</dbReference>
<evidence type="ECO:0000259" key="9">
    <source>
        <dbReference type="Pfam" id="PF02879"/>
    </source>
</evidence>
<evidence type="ECO:0000256" key="4">
    <source>
        <dbReference type="ARBA" id="ARBA00022723"/>
    </source>
</evidence>
<evidence type="ECO:0000256" key="5">
    <source>
        <dbReference type="ARBA" id="ARBA00022842"/>
    </source>
</evidence>
<dbReference type="InterPro" id="IPR016055">
    <property type="entry name" value="A-D-PHexomutase_a/b/a-I/II/III"/>
</dbReference>
<evidence type="ECO:0000256" key="1">
    <source>
        <dbReference type="ARBA" id="ARBA00001946"/>
    </source>
</evidence>
<dbReference type="Pfam" id="PF00408">
    <property type="entry name" value="PGM_PMM_IV"/>
    <property type="match status" value="1"/>
</dbReference>
<dbReference type="Pfam" id="PF02879">
    <property type="entry name" value="PGM_PMM_II"/>
    <property type="match status" value="1"/>
</dbReference>
<dbReference type="PANTHER" id="PTHR42946">
    <property type="entry name" value="PHOSPHOHEXOSE MUTASE"/>
    <property type="match status" value="1"/>
</dbReference>
<keyword evidence="4" id="KW-0479">Metal-binding</keyword>
<keyword evidence="5" id="KW-0460">Magnesium</keyword>
<dbReference type="FunFam" id="3.40.120.10:FF:000002">
    <property type="entry name" value="Phosphoglucosamine mutase"/>
    <property type="match status" value="1"/>
</dbReference>
<dbReference type="SUPFAM" id="SSF53738">
    <property type="entry name" value="Phosphoglucomutase, first 3 domains"/>
    <property type="match status" value="3"/>
</dbReference>
<dbReference type="GO" id="GO:0004615">
    <property type="term" value="F:phosphomannomutase activity"/>
    <property type="evidence" value="ECO:0007669"/>
    <property type="project" value="TreeGrafter"/>
</dbReference>
<evidence type="ECO:0000256" key="6">
    <source>
        <dbReference type="ARBA" id="ARBA00023235"/>
    </source>
</evidence>
<comment type="caution">
    <text evidence="11">The sequence shown here is derived from an EMBL/GenBank/DDBJ whole genome shotgun (WGS) entry which is preliminary data.</text>
</comment>
<dbReference type="InterPro" id="IPR050060">
    <property type="entry name" value="Phosphoglucosamine_mutase"/>
</dbReference>
<dbReference type="Gene3D" id="3.30.310.50">
    <property type="entry name" value="Alpha-D-phosphohexomutase, C-terminal domain"/>
    <property type="match status" value="1"/>
</dbReference>
<dbReference type="GO" id="GO:0009252">
    <property type="term" value="P:peptidoglycan biosynthetic process"/>
    <property type="evidence" value="ECO:0007669"/>
    <property type="project" value="TreeGrafter"/>
</dbReference>
<dbReference type="GO" id="GO:0005975">
    <property type="term" value="P:carbohydrate metabolic process"/>
    <property type="evidence" value="ECO:0007669"/>
    <property type="project" value="InterPro"/>
</dbReference>
<dbReference type="PANTHER" id="PTHR42946:SF1">
    <property type="entry name" value="PHOSPHOGLUCOMUTASE (ALPHA-D-GLUCOSE-1,6-BISPHOSPHATE-DEPENDENT)"/>
    <property type="match status" value="1"/>
</dbReference>
<proteinExistence type="inferred from homology"/>
<dbReference type="PRINTS" id="PR00509">
    <property type="entry name" value="PGMPMM"/>
</dbReference>
<evidence type="ECO:0000256" key="2">
    <source>
        <dbReference type="ARBA" id="ARBA00010231"/>
    </source>
</evidence>
<organism evidence="11 12">
    <name type="scientific">Candidatus Borkfalkia faecipullorum</name>
    <dbReference type="NCBI Taxonomy" id="2838510"/>
    <lineage>
        <taxon>Bacteria</taxon>
        <taxon>Bacillati</taxon>
        <taxon>Bacillota</taxon>
        <taxon>Clostridia</taxon>
        <taxon>Christensenellales</taxon>
        <taxon>Christensenellaceae</taxon>
        <taxon>Candidatus Borkfalkia</taxon>
    </lineage>
</organism>
<dbReference type="GO" id="GO:0008966">
    <property type="term" value="F:phosphoglucosamine mutase activity"/>
    <property type="evidence" value="ECO:0007669"/>
    <property type="project" value="TreeGrafter"/>
</dbReference>
<dbReference type="InterPro" id="IPR005841">
    <property type="entry name" value="Alpha-D-phosphohexomutase_SF"/>
</dbReference>
<dbReference type="Pfam" id="PF02880">
    <property type="entry name" value="PGM_PMM_III"/>
    <property type="match status" value="1"/>
</dbReference>
<gene>
    <name evidence="11" type="ORF">H9741_00535</name>
</gene>